<reference evidence="2 3" key="1">
    <citation type="submission" date="2015-08" db="EMBL/GenBank/DDBJ databases">
        <title>Genome sequence of the pristinamycin over-producing bacterium Streptomyces pristinaespiralis HCCB10218.</title>
        <authorList>
            <person name="Tian J."/>
            <person name="Yang J."/>
            <person name="Li L."/>
            <person name="Ruan L."/>
            <person name="Wei W."/>
            <person name="Zheng G."/>
            <person name="Wei Z."/>
            <person name="Yang S."/>
            <person name="Ge M."/>
            <person name="Jiang W."/>
            <person name="Lu Y."/>
        </authorList>
    </citation>
    <scope>NUCLEOTIDE SEQUENCE [LARGE SCALE GENOMIC DNA]</scope>
    <source>
        <strain evidence="2 3">HCCB 10218</strain>
    </source>
</reference>
<organism evidence="2">
    <name type="scientific">Streptomyces pristinaespiralis</name>
    <dbReference type="NCBI Taxonomy" id="38300"/>
    <lineage>
        <taxon>Bacteria</taxon>
        <taxon>Bacillati</taxon>
        <taxon>Actinomycetota</taxon>
        <taxon>Actinomycetes</taxon>
        <taxon>Kitasatosporales</taxon>
        <taxon>Streptomycetaceae</taxon>
        <taxon>Streptomyces</taxon>
    </lineage>
</organism>
<dbReference type="InterPro" id="IPR000182">
    <property type="entry name" value="GNAT_dom"/>
</dbReference>
<accession>A0A0M4DQB4</accession>
<evidence type="ECO:0000313" key="3">
    <source>
        <dbReference type="Proteomes" id="UP000060513"/>
    </source>
</evidence>
<feature type="region of interest" description="Disordered" evidence="1">
    <location>
        <begin position="182"/>
        <end position="201"/>
    </location>
</feature>
<dbReference type="OMA" id="EASHWII"/>
<dbReference type="PANTHER" id="PTHR43792:SF1">
    <property type="entry name" value="N-ACETYLTRANSFERASE DOMAIN-CONTAINING PROTEIN"/>
    <property type="match status" value="1"/>
</dbReference>
<dbReference type="Gene3D" id="3.40.630.30">
    <property type="match status" value="1"/>
</dbReference>
<dbReference type="STRING" id="38300.SPRI_6624"/>
<dbReference type="KEGG" id="spri:SPRI_6624"/>
<evidence type="ECO:0000313" key="2">
    <source>
        <dbReference type="EMBL" id="ALC24930.1"/>
    </source>
</evidence>
<proteinExistence type="predicted"/>
<dbReference type="GO" id="GO:0016747">
    <property type="term" value="F:acyltransferase activity, transferring groups other than amino-acyl groups"/>
    <property type="evidence" value="ECO:0007669"/>
    <property type="project" value="InterPro"/>
</dbReference>
<dbReference type="Pfam" id="PF13302">
    <property type="entry name" value="Acetyltransf_3"/>
    <property type="match status" value="1"/>
</dbReference>
<protein>
    <submittedName>
        <fullName evidence="2">Uncharacterized protein</fullName>
    </submittedName>
</protein>
<dbReference type="InterPro" id="IPR016181">
    <property type="entry name" value="Acyl_CoA_acyltransferase"/>
</dbReference>
<dbReference type="Proteomes" id="UP000060513">
    <property type="component" value="Chromosome"/>
</dbReference>
<dbReference type="OrthoDB" id="3533156at2"/>
<feature type="compositionally biased region" description="Low complexity" evidence="1">
    <location>
        <begin position="182"/>
        <end position="193"/>
    </location>
</feature>
<sequence>MIGFMPSVSAPAAWPAALATPRLALRPVERSDVPVISRLWTDPEVRRHLGGPVDSNVVRIRERRCVGAPGVFAVARRSDEAVVGLVSLTAGARDDRTEVSYQLLTEHWGRGYAREAVAAAVSWAQDGVPSRSPGVVALTQEANRRSRRLLEALGAALVDRFVEWDEAQVLYAFPSPPACPAGPAVTRPAAAAADGHGATGP</sequence>
<dbReference type="PROSITE" id="PS51186">
    <property type="entry name" value="GNAT"/>
    <property type="match status" value="1"/>
</dbReference>
<dbReference type="InterPro" id="IPR051531">
    <property type="entry name" value="N-acetyltransferase"/>
</dbReference>
<dbReference type="PATRIC" id="fig|38300.4.peg.6928"/>
<evidence type="ECO:0000256" key="1">
    <source>
        <dbReference type="SAM" id="MobiDB-lite"/>
    </source>
</evidence>
<dbReference type="AlphaFoldDB" id="A0A0M4DQB4"/>
<name>A0A0M4DQB4_STRPR</name>
<dbReference type="EMBL" id="CP011340">
    <property type="protein sequence ID" value="ALC24930.1"/>
    <property type="molecule type" value="Genomic_DNA"/>
</dbReference>
<dbReference type="PANTHER" id="PTHR43792">
    <property type="entry name" value="GNAT FAMILY, PUTATIVE (AFU_ORTHOLOGUE AFUA_3G00765)-RELATED-RELATED"/>
    <property type="match status" value="1"/>
</dbReference>
<dbReference type="SUPFAM" id="SSF55729">
    <property type="entry name" value="Acyl-CoA N-acyltransferases (Nat)"/>
    <property type="match status" value="1"/>
</dbReference>
<gene>
    <name evidence="2" type="ORF">SPRI_6624</name>
</gene>